<accession>A0A0K2AWW2</accession>
<protein>
    <submittedName>
        <fullName evidence="1">Uncharacterized protein</fullName>
    </submittedName>
</protein>
<dbReference type="RefSeq" id="WP_053135279.1">
    <property type="nucleotide sequence ID" value="NZ_CP012382.1"/>
</dbReference>
<dbReference type="AlphaFoldDB" id="A0A0K2AWW2"/>
<evidence type="ECO:0000313" key="1">
    <source>
        <dbReference type="EMBL" id="AKZ57391.1"/>
    </source>
</evidence>
<dbReference type="Proteomes" id="UP000061018">
    <property type="component" value="Chromosome"/>
</dbReference>
<proteinExistence type="predicted"/>
<reference evidence="2" key="1">
    <citation type="journal article" date="2015" name="J. Biotechnol.">
        <title>Complete genome sequence of Streptomyces ambofaciens ATCC 23877, the spiramycin producer.</title>
        <authorList>
            <person name="Thibessard A."/>
            <person name="Haas D."/>
            <person name="Gerbaud C."/>
            <person name="Aigle B."/>
            <person name="Lautru S."/>
            <person name="Pernodet J.L."/>
            <person name="Leblond P."/>
        </authorList>
    </citation>
    <scope>NUCLEOTIDE SEQUENCE [LARGE SCALE GENOMIC DNA]</scope>
    <source>
        <strain evidence="2">ATCC 23877 / 3486 / DSM 40053 / JCM 4204 / NBRC 12836 / NRRL B-2516</strain>
    </source>
</reference>
<organism evidence="1 2">
    <name type="scientific">Streptomyces ambofaciens (strain ATCC 23877 / 3486 / DSM 40053 / JCM 4204 / NBRC 12836 / NRRL B-2516)</name>
    <dbReference type="NCBI Taxonomy" id="278992"/>
    <lineage>
        <taxon>Bacteria</taxon>
        <taxon>Bacillati</taxon>
        <taxon>Actinomycetota</taxon>
        <taxon>Actinomycetes</taxon>
        <taxon>Kitasatosporales</taxon>
        <taxon>Streptomycetaceae</taxon>
        <taxon>Streptomyces</taxon>
    </lineage>
</organism>
<dbReference type="EMBL" id="CP012382">
    <property type="protein sequence ID" value="AKZ57391.1"/>
    <property type="molecule type" value="Genomic_DNA"/>
</dbReference>
<gene>
    <name evidence="1" type="ORF">SAM23877_4346</name>
</gene>
<sequence length="193" mass="21356">MESGITFELQRAASTRGRRGDVASWVGQVDGLGRIELSFPTEHSDYPAEYCEVAVAGESFPLVTYLGLRYLRRPLLAEGELRVDWEPADLHRGTYRLGRMGRALRIHIKDRSYAYAQVGGKRSHELARQGAGVLMRRSGWNNPRTLAGTCFGTADALDIGLAVVLEAVYTRNLSLPGAVVSMPGRFLNRCNFL</sequence>
<name>A0A0K2AWW2_STRA7</name>
<evidence type="ECO:0000313" key="2">
    <source>
        <dbReference type="Proteomes" id="UP000061018"/>
    </source>
</evidence>
<dbReference type="KEGG" id="samb:SAM23877_4346"/>
<dbReference type="STRING" id="1889.SAM40697_3908"/>